<dbReference type="HOGENOM" id="CLU_2353222_0_0_2"/>
<dbReference type="EnsemblBacteria" id="ABD40461">
    <property type="protein sequence ID" value="ABD40461"/>
    <property type="gene ID" value="Mhun_0708"/>
</dbReference>
<dbReference type="GeneID" id="3922475"/>
<gene>
    <name evidence="1" type="ordered locus">Mhun_0708</name>
</gene>
<name>Q2FL55_METHJ</name>
<reference evidence="2" key="1">
    <citation type="journal article" date="2016" name="Stand. Genomic Sci.">
        <title>Complete genome sequence of Methanospirillum hungatei type strain JF1.</title>
        <authorList>
            <person name="Gunsalus R.P."/>
            <person name="Cook L.E."/>
            <person name="Crable B."/>
            <person name="Rohlin L."/>
            <person name="McDonald E."/>
            <person name="Mouttaki H."/>
            <person name="Sieber J.R."/>
            <person name="Poweleit N."/>
            <person name="Zhou H."/>
            <person name="Lapidus A.L."/>
            <person name="Daligault H.E."/>
            <person name="Land M."/>
            <person name="Gilna P."/>
            <person name="Ivanova N."/>
            <person name="Kyrpides N."/>
            <person name="Culley D.E."/>
            <person name="McInerney M.J."/>
        </authorList>
    </citation>
    <scope>NUCLEOTIDE SEQUENCE [LARGE SCALE GENOMIC DNA]</scope>
    <source>
        <strain evidence="2">ATCC 27890 / DSM 864 / NBRC 100397 / JF-1</strain>
    </source>
</reference>
<dbReference type="AlphaFoldDB" id="Q2FL55"/>
<keyword evidence="2" id="KW-1185">Reference proteome</keyword>
<dbReference type="InParanoid" id="Q2FL55"/>
<evidence type="ECO:0000313" key="2">
    <source>
        <dbReference type="Proteomes" id="UP000001941"/>
    </source>
</evidence>
<dbReference type="Proteomes" id="UP000001941">
    <property type="component" value="Chromosome"/>
</dbReference>
<dbReference type="EMBL" id="CP000254">
    <property type="protein sequence ID" value="ABD40461.1"/>
    <property type="molecule type" value="Genomic_DNA"/>
</dbReference>
<dbReference type="STRING" id="323259.Mhun_0708"/>
<proteinExistence type="predicted"/>
<sequence>MRSRHHAEVRKAVLNAIRPCDSLISRFQIEDEIDQYPERYTELAGCSRKGRRRIITLAMNAMFIVWSQSWGVRPSSFVWEVRDQEGHIHNHPEVRR</sequence>
<evidence type="ECO:0008006" key="3">
    <source>
        <dbReference type="Google" id="ProtNLM"/>
    </source>
</evidence>
<accession>Q2FL55</accession>
<dbReference type="OrthoDB" id="118047at2157"/>
<dbReference type="KEGG" id="mhu:Mhun_0708"/>
<organism evidence="1 2">
    <name type="scientific">Methanospirillum hungatei JF-1 (strain ATCC 27890 / DSM 864 / NBRC 100397 / JF-1)</name>
    <dbReference type="NCBI Taxonomy" id="323259"/>
    <lineage>
        <taxon>Archaea</taxon>
        <taxon>Methanobacteriati</taxon>
        <taxon>Methanobacteriota</taxon>
        <taxon>Stenosarchaea group</taxon>
        <taxon>Methanomicrobia</taxon>
        <taxon>Methanomicrobiales</taxon>
        <taxon>Methanospirillaceae</taxon>
        <taxon>Methanospirillum</taxon>
    </lineage>
</organism>
<evidence type="ECO:0000313" key="1">
    <source>
        <dbReference type="EMBL" id="ABD40461.1"/>
    </source>
</evidence>
<dbReference type="RefSeq" id="WP_011447742.1">
    <property type="nucleotide sequence ID" value="NC_007796.1"/>
</dbReference>
<protein>
    <recommendedName>
        <fullName evidence="3">Transposase</fullName>
    </recommendedName>
</protein>